<dbReference type="PANTHER" id="PTHR32060:SF22">
    <property type="entry name" value="CARBOXYL-TERMINAL-PROCESSING PEPTIDASE 3, CHLOROPLASTIC"/>
    <property type="match status" value="1"/>
</dbReference>
<organism evidence="8 9">
    <name type="scientific">Pedobacter cryophilus</name>
    <dbReference type="NCBI Taxonomy" id="2571271"/>
    <lineage>
        <taxon>Bacteria</taxon>
        <taxon>Pseudomonadati</taxon>
        <taxon>Bacteroidota</taxon>
        <taxon>Sphingobacteriia</taxon>
        <taxon>Sphingobacteriales</taxon>
        <taxon>Sphingobacteriaceae</taxon>
        <taxon>Pedobacter</taxon>
    </lineage>
</organism>
<evidence type="ECO:0000313" key="9">
    <source>
        <dbReference type="Proteomes" id="UP000308181"/>
    </source>
</evidence>
<evidence type="ECO:0000259" key="7">
    <source>
        <dbReference type="PROSITE" id="PS50106"/>
    </source>
</evidence>
<dbReference type="GO" id="GO:0008236">
    <property type="term" value="F:serine-type peptidase activity"/>
    <property type="evidence" value="ECO:0007669"/>
    <property type="project" value="UniProtKB-KW"/>
</dbReference>
<dbReference type="GO" id="GO:0006508">
    <property type="term" value="P:proteolysis"/>
    <property type="evidence" value="ECO:0007669"/>
    <property type="project" value="UniProtKB-KW"/>
</dbReference>
<dbReference type="CDD" id="cd07560">
    <property type="entry name" value="Peptidase_S41_CPP"/>
    <property type="match status" value="1"/>
</dbReference>
<sequence>MLKKVFLGIFITATLACNAAPWINNSPRVNKEVPGSNNLKPDPQQALITKEIATLVTSFNYKKVELNDSMGSVIFDNYIKGMDPNKSYFLAADVTDFEQYRKTFDDDLKAGDLTPAFYMFNVYQKRYNEKLSFSVKALAQNFDFTKNESYVYDREKLPWFKNDAESNQSWTKKVKYDFVNLKLAKKTDTEIKDALKKRYENLISQSNKINNQDAFQVIMTAFTESIDPHTSYFNPANAANFNIDMARSLEGIGATLSSENEFVTIKSVVTGGPADKSKQIKIDDKIIGVAQGNEDFVDVVGWRLDNAISLIRGKKGTTVRLKILSKDQDLSATPKIVQMVREKIILEDQSVKKTIKSIQRDGKTFTYGIIEIPAFYADWKAMQAGEANYKSTTRDVKLILDSLKSQNIDGIIIDVRSNGGGSLLEAIELTGLFIKTGPVVQVRDLRNRVEVDKDENPSVSWTGPMAVMTDRFSASASEIFAGAIQDYGRGIVIGNTTYGKGTVQSAIDMKRVNPDLGDRGGQINLTTGKFYRISGSSTQHKGVVPDIEFPTIFPADKYGESSEKAALPWDEIKSSTYTKYTDLSNPIALLKSTHDARMKSSKEFNYLLQDITEFKKRDTEDSLPLNEQALRKQRDELELKNFERENQRRVSRGLAALKKGESKPAKEENYDFVRDETLQIVTDFISDPKVAKNIKL</sequence>
<dbReference type="SUPFAM" id="SSF50156">
    <property type="entry name" value="PDZ domain-like"/>
    <property type="match status" value="1"/>
</dbReference>
<keyword evidence="4 5" id="KW-0720">Serine protease</keyword>
<reference evidence="8 9" key="1">
    <citation type="submission" date="2019-04" db="EMBL/GenBank/DDBJ databases">
        <title>Pedobacter sp. AR-3-17 sp. nov., isolated from Arctic soil.</title>
        <authorList>
            <person name="Dahal R.H."/>
            <person name="Kim D.-U."/>
        </authorList>
    </citation>
    <scope>NUCLEOTIDE SEQUENCE [LARGE SCALE GENOMIC DNA]</scope>
    <source>
        <strain evidence="8 9">AR-3-17</strain>
    </source>
</reference>
<evidence type="ECO:0000256" key="1">
    <source>
        <dbReference type="ARBA" id="ARBA00009179"/>
    </source>
</evidence>
<dbReference type="Pfam" id="PF00595">
    <property type="entry name" value="PDZ"/>
    <property type="match status" value="1"/>
</dbReference>
<evidence type="ECO:0000256" key="5">
    <source>
        <dbReference type="RuleBase" id="RU004404"/>
    </source>
</evidence>
<dbReference type="OrthoDB" id="9812068at2"/>
<dbReference type="InterPro" id="IPR004447">
    <property type="entry name" value="Peptidase_S41A"/>
</dbReference>
<evidence type="ECO:0000256" key="2">
    <source>
        <dbReference type="ARBA" id="ARBA00022670"/>
    </source>
</evidence>
<keyword evidence="3 5" id="KW-0378">Hydrolase</keyword>
<dbReference type="InterPro" id="IPR040573">
    <property type="entry name" value="TSP_N"/>
</dbReference>
<dbReference type="PROSITE" id="PS50106">
    <property type="entry name" value="PDZ"/>
    <property type="match status" value="1"/>
</dbReference>
<dbReference type="GO" id="GO:0030288">
    <property type="term" value="C:outer membrane-bounded periplasmic space"/>
    <property type="evidence" value="ECO:0007669"/>
    <property type="project" value="TreeGrafter"/>
</dbReference>
<comment type="caution">
    <text evidence="8">The sequence shown here is derived from an EMBL/GenBank/DDBJ whole genome shotgun (WGS) entry which is preliminary data.</text>
</comment>
<protein>
    <submittedName>
        <fullName evidence="8">Tail-specific protease</fullName>
    </submittedName>
</protein>
<dbReference type="Gene3D" id="3.90.226.10">
    <property type="entry name" value="2-enoyl-CoA Hydratase, Chain A, domain 1"/>
    <property type="match status" value="1"/>
</dbReference>
<keyword evidence="9" id="KW-1185">Reference proteome</keyword>
<evidence type="ECO:0000256" key="4">
    <source>
        <dbReference type="ARBA" id="ARBA00022825"/>
    </source>
</evidence>
<dbReference type="Pfam" id="PF03572">
    <property type="entry name" value="Peptidase_S41"/>
    <property type="match status" value="1"/>
</dbReference>
<dbReference type="SUPFAM" id="SSF52096">
    <property type="entry name" value="ClpP/crotonase"/>
    <property type="match status" value="1"/>
</dbReference>
<dbReference type="Gene3D" id="2.30.42.10">
    <property type="match status" value="1"/>
</dbReference>
<dbReference type="InterPro" id="IPR020992">
    <property type="entry name" value="Tail_Prtase_C"/>
</dbReference>
<accession>A0A4U1C6F0</accession>
<feature type="chain" id="PRO_5020712450" evidence="6">
    <location>
        <begin position="20"/>
        <end position="696"/>
    </location>
</feature>
<evidence type="ECO:0000256" key="6">
    <source>
        <dbReference type="SAM" id="SignalP"/>
    </source>
</evidence>
<dbReference type="PANTHER" id="PTHR32060">
    <property type="entry name" value="TAIL-SPECIFIC PROTEASE"/>
    <property type="match status" value="1"/>
</dbReference>
<evidence type="ECO:0000256" key="3">
    <source>
        <dbReference type="ARBA" id="ARBA00022801"/>
    </source>
</evidence>
<feature type="signal peptide" evidence="6">
    <location>
        <begin position="1"/>
        <end position="19"/>
    </location>
</feature>
<dbReference type="InterPro" id="IPR036034">
    <property type="entry name" value="PDZ_sf"/>
</dbReference>
<dbReference type="SMART" id="SM00228">
    <property type="entry name" value="PDZ"/>
    <property type="match status" value="1"/>
</dbReference>
<keyword evidence="2 5" id="KW-0645">Protease</keyword>
<comment type="similarity">
    <text evidence="1 5">Belongs to the peptidase S41A family.</text>
</comment>
<gene>
    <name evidence="8" type="ORF">FA046_04755</name>
</gene>
<dbReference type="RefSeq" id="WP_136825194.1">
    <property type="nucleotide sequence ID" value="NZ_SWBP01000001.1"/>
</dbReference>
<dbReference type="Pfam" id="PF11818">
    <property type="entry name" value="DUF3340"/>
    <property type="match status" value="1"/>
</dbReference>
<proteinExistence type="inferred from homology"/>
<dbReference type="EMBL" id="SWBP01000001">
    <property type="protein sequence ID" value="TKC00989.1"/>
    <property type="molecule type" value="Genomic_DNA"/>
</dbReference>
<evidence type="ECO:0000313" key="8">
    <source>
        <dbReference type="EMBL" id="TKC00989.1"/>
    </source>
</evidence>
<name>A0A4U1C6F0_9SPHI</name>
<dbReference type="SMART" id="SM00245">
    <property type="entry name" value="TSPc"/>
    <property type="match status" value="1"/>
</dbReference>
<dbReference type="NCBIfam" id="TIGR00225">
    <property type="entry name" value="prc"/>
    <property type="match status" value="1"/>
</dbReference>
<dbReference type="Proteomes" id="UP000308181">
    <property type="component" value="Unassembled WGS sequence"/>
</dbReference>
<dbReference type="PROSITE" id="PS51257">
    <property type="entry name" value="PROKAR_LIPOPROTEIN"/>
    <property type="match status" value="1"/>
</dbReference>
<dbReference type="CDD" id="cd06782">
    <property type="entry name" value="cpPDZ_CPP-like"/>
    <property type="match status" value="1"/>
</dbReference>
<dbReference type="AlphaFoldDB" id="A0A4U1C6F0"/>
<dbReference type="GO" id="GO:0004175">
    <property type="term" value="F:endopeptidase activity"/>
    <property type="evidence" value="ECO:0007669"/>
    <property type="project" value="TreeGrafter"/>
</dbReference>
<feature type="domain" description="PDZ" evidence="7">
    <location>
        <begin position="242"/>
        <end position="312"/>
    </location>
</feature>
<dbReference type="InterPro" id="IPR001478">
    <property type="entry name" value="PDZ"/>
</dbReference>
<dbReference type="Pfam" id="PF17804">
    <property type="entry name" value="TSP_NTD"/>
    <property type="match status" value="1"/>
</dbReference>
<dbReference type="InterPro" id="IPR005151">
    <property type="entry name" value="Tail-specific_protease"/>
</dbReference>
<dbReference type="GO" id="GO:0007165">
    <property type="term" value="P:signal transduction"/>
    <property type="evidence" value="ECO:0007669"/>
    <property type="project" value="TreeGrafter"/>
</dbReference>
<dbReference type="InterPro" id="IPR029045">
    <property type="entry name" value="ClpP/crotonase-like_dom_sf"/>
</dbReference>
<keyword evidence="6" id="KW-0732">Signal</keyword>
<dbReference type="FunFam" id="3.90.226.10:FF:000090">
    <property type="entry name" value="Tail-specific protease"/>
    <property type="match status" value="1"/>
</dbReference>